<evidence type="ECO:0000313" key="5">
    <source>
        <dbReference type="Proteomes" id="UP000265520"/>
    </source>
</evidence>
<organism evidence="4 5">
    <name type="scientific">Trifolium medium</name>
    <dbReference type="NCBI Taxonomy" id="97028"/>
    <lineage>
        <taxon>Eukaryota</taxon>
        <taxon>Viridiplantae</taxon>
        <taxon>Streptophyta</taxon>
        <taxon>Embryophyta</taxon>
        <taxon>Tracheophyta</taxon>
        <taxon>Spermatophyta</taxon>
        <taxon>Magnoliopsida</taxon>
        <taxon>eudicotyledons</taxon>
        <taxon>Gunneridae</taxon>
        <taxon>Pentapetalae</taxon>
        <taxon>rosids</taxon>
        <taxon>fabids</taxon>
        <taxon>Fabales</taxon>
        <taxon>Fabaceae</taxon>
        <taxon>Papilionoideae</taxon>
        <taxon>50 kb inversion clade</taxon>
        <taxon>NPAAA clade</taxon>
        <taxon>Hologalegina</taxon>
        <taxon>IRL clade</taxon>
        <taxon>Trifolieae</taxon>
        <taxon>Trifolium</taxon>
    </lineage>
</organism>
<gene>
    <name evidence="4" type="ORF">A2U01_0005266</name>
</gene>
<dbReference type="PROSITE" id="PS50896">
    <property type="entry name" value="LISH"/>
    <property type="match status" value="1"/>
</dbReference>
<dbReference type="InterPro" id="IPR027728">
    <property type="entry name" value="Topless_fam"/>
</dbReference>
<proteinExistence type="predicted"/>
<dbReference type="InterPro" id="IPR054080">
    <property type="entry name" value="TPR1-like_2nd"/>
</dbReference>
<dbReference type="InterPro" id="IPR006594">
    <property type="entry name" value="LisH"/>
</dbReference>
<name>A0A392MDS1_9FABA</name>
<accession>A0A392MDS1</accession>
<sequence length="90" mass="10903">MGSMNQEMVLLDLQFLREENMKETLHRMEQESGFYLNLKYFNEKILAGDLDECEKYLNGFTKMNENRSSMKMFFEMRKQKHFEVVVRLCS</sequence>
<keyword evidence="5" id="KW-1185">Reference proteome</keyword>
<evidence type="ECO:0000256" key="2">
    <source>
        <dbReference type="ARBA" id="ARBA00022737"/>
    </source>
</evidence>
<dbReference type="PANTHER" id="PTHR44083:SF43">
    <property type="entry name" value="TRANSDUCIN FAMILY PROTEIN_WD-40 REPEAT PROTEIN"/>
    <property type="match status" value="1"/>
</dbReference>
<dbReference type="Proteomes" id="UP000265520">
    <property type="component" value="Unassembled WGS sequence"/>
</dbReference>
<protein>
    <submittedName>
        <fullName evidence="4">Topless-related protein 2-like</fullName>
    </submittedName>
</protein>
<dbReference type="GO" id="GO:0006355">
    <property type="term" value="P:regulation of DNA-templated transcription"/>
    <property type="evidence" value="ECO:0007669"/>
    <property type="project" value="InterPro"/>
</dbReference>
<keyword evidence="1" id="KW-0853">WD repeat</keyword>
<dbReference type="InterPro" id="IPR006595">
    <property type="entry name" value="CTLH_C"/>
</dbReference>
<dbReference type="PANTHER" id="PTHR44083">
    <property type="entry name" value="TOPLESS-RELATED PROTEIN 1-RELATED"/>
    <property type="match status" value="1"/>
</dbReference>
<evidence type="ECO:0000313" key="4">
    <source>
        <dbReference type="EMBL" id="MCH84434.1"/>
    </source>
</evidence>
<dbReference type="Pfam" id="PF21889">
    <property type="entry name" value="TPR1-like_2nd"/>
    <property type="match status" value="1"/>
</dbReference>
<dbReference type="AlphaFoldDB" id="A0A392MDS1"/>
<dbReference type="SMART" id="SM00668">
    <property type="entry name" value="CTLH"/>
    <property type="match status" value="1"/>
</dbReference>
<keyword evidence="2" id="KW-0677">Repeat</keyword>
<feature type="domain" description="CTLH" evidence="3">
    <location>
        <begin position="34"/>
        <end position="80"/>
    </location>
</feature>
<reference evidence="4 5" key="1">
    <citation type="journal article" date="2018" name="Front. Plant Sci.">
        <title>Red Clover (Trifolium pratense) and Zigzag Clover (T. medium) - A Picture of Genomic Similarities and Differences.</title>
        <authorList>
            <person name="Dluhosova J."/>
            <person name="Istvanek J."/>
            <person name="Nedelnik J."/>
            <person name="Repkova J."/>
        </authorList>
    </citation>
    <scope>NUCLEOTIDE SEQUENCE [LARGE SCALE GENOMIC DNA]</scope>
    <source>
        <strain evidence="5">cv. 10/8</strain>
        <tissue evidence="4">Leaf</tissue>
    </source>
</reference>
<dbReference type="PROSITE" id="PS50897">
    <property type="entry name" value="CTLH"/>
    <property type="match status" value="1"/>
</dbReference>
<comment type="caution">
    <text evidence="4">The sequence shown here is derived from an EMBL/GenBank/DDBJ whole genome shotgun (WGS) entry which is preliminary data.</text>
</comment>
<evidence type="ECO:0000259" key="3">
    <source>
        <dbReference type="PROSITE" id="PS50897"/>
    </source>
</evidence>
<dbReference type="EMBL" id="LXQA010006804">
    <property type="protein sequence ID" value="MCH84434.1"/>
    <property type="molecule type" value="Genomic_DNA"/>
</dbReference>
<evidence type="ECO:0000256" key="1">
    <source>
        <dbReference type="ARBA" id="ARBA00022574"/>
    </source>
</evidence>